<dbReference type="STRING" id="282683.SAMN04488105_12313"/>
<dbReference type="PANTHER" id="PTHR30151:SF20">
    <property type="entry name" value="ABC TRANSPORTER PERMEASE PROTEIN HI_0355-RELATED"/>
    <property type="match status" value="1"/>
</dbReference>
<accession>A0A1G7LCP3</accession>
<feature type="transmembrane region" description="Helical" evidence="7">
    <location>
        <begin position="25"/>
        <end position="47"/>
    </location>
</feature>
<feature type="transmembrane region" description="Helical" evidence="7">
    <location>
        <begin position="229"/>
        <end position="252"/>
    </location>
</feature>
<feature type="transmembrane region" description="Helical" evidence="7">
    <location>
        <begin position="494"/>
        <end position="516"/>
    </location>
</feature>
<dbReference type="GO" id="GO:0005886">
    <property type="term" value="C:plasma membrane"/>
    <property type="evidence" value="ECO:0007669"/>
    <property type="project" value="UniProtKB-SubCell"/>
</dbReference>
<comment type="subcellular location">
    <subcellularLocation>
        <location evidence="1 7">Cell membrane</location>
        <topology evidence="1 7">Multi-pass membrane protein</topology>
    </subcellularLocation>
</comment>
<feature type="transmembrane region" description="Helical" evidence="7">
    <location>
        <begin position="447"/>
        <end position="474"/>
    </location>
</feature>
<feature type="domain" description="ABC transmembrane type-1" evidence="8">
    <location>
        <begin position="333"/>
        <end position="517"/>
    </location>
</feature>
<dbReference type="AlphaFoldDB" id="A0A1G7LCP3"/>
<name>A0A1G7LCP3_9RHOB</name>
<organism evidence="9 10">
    <name type="scientific">Salipiger thiooxidans</name>
    <dbReference type="NCBI Taxonomy" id="282683"/>
    <lineage>
        <taxon>Bacteria</taxon>
        <taxon>Pseudomonadati</taxon>
        <taxon>Pseudomonadota</taxon>
        <taxon>Alphaproteobacteria</taxon>
        <taxon>Rhodobacterales</taxon>
        <taxon>Roseobacteraceae</taxon>
        <taxon>Salipiger</taxon>
    </lineage>
</organism>
<feature type="transmembrane region" description="Helical" evidence="7">
    <location>
        <begin position="102"/>
        <end position="122"/>
    </location>
</feature>
<feature type="domain" description="ABC transmembrane type-1" evidence="8">
    <location>
        <begin position="68"/>
        <end position="252"/>
    </location>
</feature>
<keyword evidence="6 7" id="KW-0472">Membrane</keyword>
<evidence type="ECO:0000256" key="5">
    <source>
        <dbReference type="ARBA" id="ARBA00022989"/>
    </source>
</evidence>
<evidence type="ECO:0000313" key="10">
    <source>
        <dbReference type="Proteomes" id="UP000198994"/>
    </source>
</evidence>
<evidence type="ECO:0000256" key="4">
    <source>
        <dbReference type="ARBA" id="ARBA00022692"/>
    </source>
</evidence>
<evidence type="ECO:0000256" key="3">
    <source>
        <dbReference type="ARBA" id="ARBA00022475"/>
    </source>
</evidence>
<dbReference type="GO" id="GO:0055085">
    <property type="term" value="P:transmembrane transport"/>
    <property type="evidence" value="ECO:0007669"/>
    <property type="project" value="InterPro"/>
</dbReference>
<keyword evidence="3" id="KW-1003">Cell membrane</keyword>
<dbReference type="EMBL" id="FNAV01000023">
    <property type="protein sequence ID" value="SDF47235.1"/>
    <property type="molecule type" value="Genomic_DNA"/>
</dbReference>
<gene>
    <name evidence="9" type="ORF">SAMN04488105_12313</name>
</gene>
<protein>
    <submittedName>
        <fullName evidence="9">ABC-type nitrate/sulfonate/bicarbonate transport system, permease component</fullName>
    </submittedName>
</protein>
<dbReference type="PROSITE" id="PS50928">
    <property type="entry name" value="ABC_TM1"/>
    <property type="match status" value="2"/>
</dbReference>
<dbReference type="RefSeq" id="WP_207545887.1">
    <property type="nucleotide sequence ID" value="NZ_FNAV01000023.1"/>
</dbReference>
<dbReference type="SUPFAM" id="SSF161098">
    <property type="entry name" value="MetI-like"/>
    <property type="match status" value="2"/>
</dbReference>
<evidence type="ECO:0000256" key="7">
    <source>
        <dbReference type="RuleBase" id="RU363032"/>
    </source>
</evidence>
<dbReference type="CDD" id="cd06261">
    <property type="entry name" value="TM_PBP2"/>
    <property type="match status" value="1"/>
</dbReference>
<reference evidence="10" key="1">
    <citation type="submission" date="2016-10" db="EMBL/GenBank/DDBJ databases">
        <authorList>
            <person name="Varghese N."/>
            <person name="Submissions S."/>
        </authorList>
    </citation>
    <scope>NUCLEOTIDE SEQUENCE [LARGE SCALE GENOMIC DNA]</scope>
    <source>
        <strain evidence="10">DSM 10146</strain>
    </source>
</reference>
<evidence type="ECO:0000256" key="2">
    <source>
        <dbReference type="ARBA" id="ARBA00022448"/>
    </source>
</evidence>
<evidence type="ECO:0000313" key="9">
    <source>
        <dbReference type="EMBL" id="SDF47235.1"/>
    </source>
</evidence>
<dbReference type="InterPro" id="IPR035906">
    <property type="entry name" value="MetI-like_sf"/>
</dbReference>
<sequence>MSAGRGTLRGGPAALRAQHPLPRGLGLLLVLLIWEGVARATAGSFIIAAPSQIAGYMVSHSGLLWRAFGATLASAVQGFVWGNLAGVLLALLVVLLPRGERLLSALALLVFCLPLVATGPILRVLYGPGTGPQVTLAALAVYYTTFLPVLVGLRAAPQGWFDLVRSYGRGRMTALREVRLPAALPYLVAGLQIAAPAAFLGAMVGEFTGAERGLGVLTVRALRALDLPATWAIAVIAAGVSMLAFAAVGALGRRLDLAPPEVLMAPPVARSRRPWEAPAQALLALAAALLIWKGSMEVFGLPRFFAKRPEDVWFYLVTGPGAEAQRARLFAALGETLALAGPGYLAGLGLGAGLALLLALAPRLGGAVIPLSIALRSIPIIATAPLIVWALGRGAAGTITVVAVMIFFPTLIACRHGLARTPRAVLDLFEVYASSPLRRLLGAQLPAMLPAFFASARMAIPAAILAVTTAEWLATGRGIGALMATVASTSDYGMLWSAIALVGLAAVLAHALVAALERAVLARTSAEQLAR</sequence>
<keyword evidence="2 7" id="KW-0813">Transport</keyword>
<dbReference type="PANTHER" id="PTHR30151">
    <property type="entry name" value="ALKANE SULFONATE ABC TRANSPORTER-RELATED, MEMBRANE SUBUNIT"/>
    <property type="match status" value="1"/>
</dbReference>
<feature type="transmembrane region" description="Helical" evidence="7">
    <location>
        <begin position="273"/>
        <end position="292"/>
    </location>
</feature>
<dbReference type="Proteomes" id="UP000198994">
    <property type="component" value="Unassembled WGS sequence"/>
</dbReference>
<proteinExistence type="inferred from homology"/>
<keyword evidence="5 7" id="KW-1133">Transmembrane helix</keyword>
<evidence type="ECO:0000259" key="8">
    <source>
        <dbReference type="PROSITE" id="PS50928"/>
    </source>
</evidence>
<evidence type="ECO:0000256" key="1">
    <source>
        <dbReference type="ARBA" id="ARBA00004651"/>
    </source>
</evidence>
<keyword evidence="10" id="KW-1185">Reference proteome</keyword>
<dbReference type="Pfam" id="PF00528">
    <property type="entry name" value="BPD_transp_1"/>
    <property type="match status" value="2"/>
</dbReference>
<feature type="transmembrane region" description="Helical" evidence="7">
    <location>
        <begin position="134"/>
        <end position="157"/>
    </location>
</feature>
<feature type="transmembrane region" description="Helical" evidence="7">
    <location>
        <begin position="343"/>
        <end position="361"/>
    </location>
</feature>
<feature type="transmembrane region" description="Helical" evidence="7">
    <location>
        <begin position="397"/>
        <end position="414"/>
    </location>
</feature>
<dbReference type="InterPro" id="IPR000515">
    <property type="entry name" value="MetI-like"/>
</dbReference>
<feature type="transmembrane region" description="Helical" evidence="7">
    <location>
        <begin position="178"/>
        <end position="204"/>
    </location>
</feature>
<feature type="transmembrane region" description="Helical" evidence="7">
    <location>
        <begin position="67"/>
        <end position="95"/>
    </location>
</feature>
<keyword evidence="4 7" id="KW-0812">Transmembrane</keyword>
<comment type="similarity">
    <text evidence="7">Belongs to the binding-protein-dependent transport system permease family.</text>
</comment>
<dbReference type="Gene3D" id="1.10.3720.10">
    <property type="entry name" value="MetI-like"/>
    <property type="match status" value="2"/>
</dbReference>
<evidence type="ECO:0000256" key="6">
    <source>
        <dbReference type="ARBA" id="ARBA00023136"/>
    </source>
</evidence>
<feature type="transmembrane region" description="Helical" evidence="7">
    <location>
        <begin position="373"/>
        <end position="391"/>
    </location>
</feature>